<dbReference type="Gene3D" id="1.10.10.10">
    <property type="entry name" value="Winged helix-like DNA-binding domain superfamily/Winged helix DNA-binding domain"/>
    <property type="match status" value="3"/>
</dbReference>
<feature type="domain" description="RecX second three-helical" evidence="6">
    <location>
        <begin position="55"/>
        <end position="93"/>
    </location>
</feature>
<evidence type="ECO:0000256" key="3">
    <source>
        <dbReference type="ARBA" id="ARBA00018111"/>
    </source>
</evidence>
<reference evidence="8 9" key="1">
    <citation type="journal article" date="2019" name="Int. J. Syst. Evol. Microbiol.">
        <title>The Global Catalogue of Microorganisms (GCM) 10K type strain sequencing project: providing services to taxonomists for standard genome sequencing and annotation.</title>
        <authorList>
            <consortium name="The Broad Institute Genomics Platform"/>
            <consortium name="The Broad Institute Genome Sequencing Center for Infectious Disease"/>
            <person name="Wu L."/>
            <person name="Ma J."/>
        </authorList>
    </citation>
    <scope>NUCLEOTIDE SEQUENCE [LARGE SCALE GENOMIC DNA]</scope>
    <source>
        <strain evidence="8 9">JCM 15896</strain>
    </source>
</reference>
<dbReference type="EMBL" id="BAAAFD010000007">
    <property type="protein sequence ID" value="GAA0857760.1"/>
    <property type="molecule type" value="Genomic_DNA"/>
</dbReference>
<accession>A0ABN1LLX4</accession>
<evidence type="ECO:0000313" key="9">
    <source>
        <dbReference type="Proteomes" id="UP001500359"/>
    </source>
</evidence>
<evidence type="ECO:0000259" key="6">
    <source>
        <dbReference type="Pfam" id="PF02631"/>
    </source>
</evidence>
<proteinExistence type="inferred from homology"/>
<dbReference type="Pfam" id="PF21981">
    <property type="entry name" value="RecX_HTH3"/>
    <property type="match status" value="1"/>
</dbReference>
<dbReference type="InterPro" id="IPR053925">
    <property type="entry name" value="RecX_HTH_3rd"/>
</dbReference>
<dbReference type="Proteomes" id="UP001500359">
    <property type="component" value="Unassembled WGS sequence"/>
</dbReference>
<dbReference type="InterPro" id="IPR036388">
    <property type="entry name" value="WH-like_DNA-bd_sf"/>
</dbReference>
<protein>
    <recommendedName>
        <fullName evidence="3 5">Regulatory protein RecX</fullName>
    </recommendedName>
</protein>
<dbReference type="RefSeq" id="WP_343860424.1">
    <property type="nucleotide sequence ID" value="NZ_BAAAFD010000007.1"/>
</dbReference>
<keyword evidence="4 5" id="KW-0963">Cytoplasm</keyword>
<dbReference type="InterPro" id="IPR003783">
    <property type="entry name" value="Regulatory_RecX"/>
</dbReference>
<comment type="function">
    <text evidence="5">Modulates RecA activity.</text>
</comment>
<comment type="similarity">
    <text evidence="2 5">Belongs to the RecX family.</text>
</comment>
<evidence type="ECO:0000256" key="2">
    <source>
        <dbReference type="ARBA" id="ARBA00009695"/>
    </source>
</evidence>
<keyword evidence="9" id="KW-1185">Reference proteome</keyword>
<feature type="domain" description="RecX third three-helical" evidence="7">
    <location>
        <begin position="104"/>
        <end position="146"/>
    </location>
</feature>
<comment type="caution">
    <text evidence="8">The sequence shown here is derived from an EMBL/GenBank/DDBJ whole genome shotgun (WGS) entry which is preliminary data.</text>
</comment>
<organism evidence="8 9">
    <name type="scientific">Aliiglaciecola litoralis</name>
    <dbReference type="NCBI Taxonomy" id="582857"/>
    <lineage>
        <taxon>Bacteria</taxon>
        <taxon>Pseudomonadati</taxon>
        <taxon>Pseudomonadota</taxon>
        <taxon>Gammaproteobacteria</taxon>
        <taxon>Alteromonadales</taxon>
        <taxon>Alteromonadaceae</taxon>
        <taxon>Aliiglaciecola</taxon>
    </lineage>
</organism>
<comment type="subcellular location">
    <subcellularLocation>
        <location evidence="1 5">Cytoplasm</location>
    </subcellularLocation>
</comment>
<name>A0ABN1LLX4_9ALTE</name>
<evidence type="ECO:0000256" key="1">
    <source>
        <dbReference type="ARBA" id="ARBA00004496"/>
    </source>
</evidence>
<evidence type="ECO:0000256" key="4">
    <source>
        <dbReference type="ARBA" id="ARBA00022490"/>
    </source>
</evidence>
<dbReference type="HAMAP" id="MF_01114">
    <property type="entry name" value="RecX"/>
    <property type="match status" value="1"/>
</dbReference>
<sequence length="150" mass="17877">MSDNERKIINHSITRLLSRREHSQVEIINKLLLKGLDESLIRQQLTLFVEKDIQSDVRFVESFIRSKVQKGQGKQRIEMALKQHNIDENVIAQGFAENFQDFNQIALHVYRKKYADKPIVDWQDKQKRMRFLQYRGFNTAQINYVLKQIS</sequence>
<evidence type="ECO:0000313" key="8">
    <source>
        <dbReference type="EMBL" id="GAA0857760.1"/>
    </source>
</evidence>
<dbReference type="InterPro" id="IPR053924">
    <property type="entry name" value="RecX_HTH_2nd"/>
</dbReference>
<dbReference type="PANTHER" id="PTHR33602">
    <property type="entry name" value="REGULATORY PROTEIN RECX FAMILY PROTEIN"/>
    <property type="match status" value="1"/>
</dbReference>
<dbReference type="PANTHER" id="PTHR33602:SF1">
    <property type="entry name" value="REGULATORY PROTEIN RECX FAMILY PROTEIN"/>
    <property type="match status" value="1"/>
</dbReference>
<dbReference type="Pfam" id="PF02631">
    <property type="entry name" value="RecX_HTH2"/>
    <property type="match status" value="1"/>
</dbReference>
<evidence type="ECO:0000256" key="5">
    <source>
        <dbReference type="HAMAP-Rule" id="MF_01114"/>
    </source>
</evidence>
<gene>
    <name evidence="5 8" type="primary">recX</name>
    <name evidence="8" type="ORF">GCM10009114_24760</name>
</gene>
<evidence type="ECO:0000259" key="7">
    <source>
        <dbReference type="Pfam" id="PF21981"/>
    </source>
</evidence>